<evidence type="ECO:0000313" key="2">
    <source>
        <dbReference type="EMBL" id="GAH51196.1"/>
    </source>
</evidence>
<dbReference type="EMBL" id="BARU01024606">
    <property type="protein sequence ID" value="GAH51196.1"/>
    <property type="molecule type" value="Genomic_DNA"/>
</dbReference>
<feature type="compositionally biased region" description="Basic and acidic residues" evidence="1">
    <location>
        <begin position="25"/>
        <end position="45"/>
    </location>
</feature>
<comment type="caution">
    <text evidence="2">The sequence shown here is derived from an EMBL/GenBank/DDBJ whole genome shotgun (WGS) entry which is preliminary data.</text>
</comment>
<organism evidence="2">
    <name type="scientific">marine sediment metagenome</name>
    <dbReference type="NCBI Taxonomy" id="412755"/>
    <lineage>
        <taxon>unclassified sequences</taxon>
        <taxon>metagenomes</taxon>
        <taxon>ecological metagenomes</taxon>
    </lineage>
</organism>
<gene>
    <name evidence="2" type="ORF">S03H2_39755</name>
</gene>
<accession>X1FZW3</accession>
<dbReference type="AlphaFoldDB" id="X1FZW3"/>
<evidence type="ECO:0000256" key="1">
    <source>
        <dbReference type="SAM" id="MobiDB-lite"/>
    </source>
</evidence>
<feature type="non-terminal residue" evidence="2">
    <location>
        <position position="45"/>
    </location>
</feature>
<feature type="region of interest" description="Disordered" evidence="1">
    <location>
        <begin position="24"/>
        <end position="45"/>
    </location>
</feature>
<protein>
    <submittedName>
        <fullName evidence="2">Uncharacterized protein</fullName>
    </submittedName>
</protein>
<name>X1FZW3_9ZZZZ</name>
<reference evidence="2" key="1">
    <citation type="journal article" date="2014" name="Front. Microbiol.">
        <title>High frequency of phylogenetically diverse reductive dehalogenase-homologous genes in deep subseafloor sedimentary metagenomes.</title>
        <authorList>
            <person name="Kawai M."/>
            <person name="Futagami T."/>
            <person name="Toyoda A."/>
            <person name="Takaki Y."/>
            <person name="Nishi S."/>
            <person name="Hori S."/>
            <person name="Arai W."/>
            <person name="Tsubouchi T."/>
            <person name="Morono Y."/>
            <person name="Uchiyama I."/>
            <person name="Ito T."/>
            <person name="Fujiyama A."/>
            <person name="Inagaki F."/>
            <person name="Takami H."/>
        </authorList>
    </citation>
    <scope>NUCLEOTIDE SEQUENCE</scope>
    <source>
        <strain evidence="2">Expedition CK06-06</strain>
    </source>
</reference>
<proteinExistence type="predicted"/>
<sequence>MLSDMLEQTSTPLGKFAVTNMVKSFRRDPRPPNEQDKEWLRIELE</sequence>